<dbReference type="AlphaFoldDB" id="A0A7S8ED48"/>
<evidence type="ECO:0000256" key="1">
    <source>
        <dbReference type="SAM" id="Phobius"/>
    </source>
</evidence>
<dbReference type="Proteomes" id="UP000594468">
    <property type="component" value="Chromosome"/>
</dbReference>
<feature type="transmembrane region" description="Helical" evidence="1">
    <location>
        <begin position="210"/>
        <end position="229"/>
    </location>
</feature>
<gene>
    <name evidence="2" type="ORF">G4Y79_10540</name>
</gene>
<dbReference type="EMBL" id="CP062983">
    <property type="protein sequence ID" value="QPC84785.1"/>
    <property type="molecule type" value="Genomic_DNA"/>
</dbReference>
<dbReference type="KEGG" id="pmet:G4Y79_10540"/>
<feature type="transmembrane region" description="Helical" evidence="1">
    <location>
        <begin position="20"/>
        <end position="38"/>
    </location>
</feature>
<feature type="transmembrane region" description="Helical" evidence="1">
    <location>
        <begin position="45"/>
        <end position="70"/>
    </location>
</feature>
<protein>
    <recommendedName>
        <fullName evidence="4">ABC transporter permease</fullName>
    </recommendedName>
</protein>
<organism evidence="2 3">
    <name type="scientific">Phototrophicus methaneseepsis</name>
    <dbReference type="NCBI Taxonomy" id="2710758"/>
    <lineage>
        <taxon>Bacteria</taxon>
        <taxon>Bacillati</taxon>
        <taxon>Chloroflexota</taxon>
        <taxon>Candidatus Thermofontia</taxon>
        <taxon>Phototrophicales</taxon>
        <taxon>Phototrophicaceae</taxon>
        <taxon>Phototrophicus</taxon>
    </lineage>
</organism>
<feature type="transmembrane region" description="Helical" evidence="1">
    <location>
        <begin position="90"/>
        <end position="116"/>
    </location>
</feature>
<proteinExistence type="predicted"/>
<dbReference type="InterPro" id="IPR056926">
    <property type="entry name" value="FLQE3_permease"/>
</dbReference>
<reference evidence="2 3" key="1">
    <citation type="submission" date="2020-02" db="EMBL/GenBank/DDBJ databases">
        <authorList>
            <person name="Zheng R.K."/>
            <person name="Sun C.M."/>
        </authorList>
    </citation>
    <scope>NUCLEOTIDE SEQUENCE [LARGE SCALE GENOMIC DNA]</scope>
    <source>
        <strain evidence="3">rifampicinis</strain>
    </source>
</reference>
<evidence type="ECO:0000313" key="3">
    <source>
        <dbReference type="Proteomes" id="UP000594468"/>
    </source>
</evidence>
<dbReference type="Pfam" id="PF24686">
    <property type="entry name" value="FLQE3_permease"/>
    <property type="match status" value="1"/>
</dbReference>
<accession>A0A7S8ED48</accession>
<keyword evidence="1" id="KW-1133">Transmembrane helix</keyword>
<dbReference type="RefSeq" id="WP_195172848.1">
    <property type="nucleotide sequence ID" value="NZ_CP062983.1"/>
</dbReference>
<feature type="transmembrane region" description="Helical" evidence="1">
    <location>
        <begin position="159"/>
        <end position="178"/>
    </location>
</feature>
<evidence type="ECO:0008006" key="4">
    <source>
        <dbReference type="Google" id="ProtNLM"/>
    </source>
</evidence>
<keyword evidence="1" id="KW-0812">Transmembrane</keyword>
<keyword evidence="1" id="KW-0472">Membrane</keyword>
<name>A0A7S8ED48_9CHLR</name>
<feature type="transmembrane region" description="Helical" evidence="1">
    <location>
        <begin position="128"/>
        <end position="153"/>
    </location>
</feature>
<evidence type="ECO:0000313" key="2">
    <source>
        <dbReference type="EMBL" id="QPC84785.1"/>
    </source>
</evidence>
<keyword evidence="3" id="KW-1185">Reference proteome</keyword>
<sequence length="241" mass="26307">MSRFLSAIRMDVTLQWRSKLYVIGIAAGVLVAIGLSQLGTNEQMYLLVPTLMLAVAGGSTLLYVAGMIIFEKDEGTLNAAIVSPLRTSEYIWSKVATLTFLATLEAAIMVGGTMLILSRTDQVTIPNLLVLVPAVLIAGVLYTLLGIILIVRYDKITDFLLPMGSIAIILQLPMLYFLGMIENPLFLIIPSSAPTMLVRGAYVPLTPAEWLYGVGYTALLLIVMIPWAFRAFNKHIIMKVG</sequence>